<comment type="caution">
    <text evidence="2">The sequence shown here is derived from an EMBL/GenBank/DDBJ whole genome shotgun (WGS) entry which is preliminary data.</text>
</comment>
<protein>
    <recommendedName>
        <fullName evidence="1">Ribonuclease H2 subunit B wHTH domain-containing protein</fullName>
    </recommendedName>
</protein>
<accession>A0A3M6V7W8</accession>
<evidence type="ECO:0000259" key="1">
    <source>
        <dbReference type="Pfam" id="PF09468"/>
    </source>
</evidence>
<dbReference type="VEuPathDB" id="FungiDB:DD237_007828"/>
<dbReference type="PANTHER" id="PTHR13383:SF11">
    <property type="entry name" value="RIBONUCLEASE H2 SUBUNIT B"/>
    <property type="match status" value="1"/>
</dbReference>
<dbReference type="Gene3D" id="2.20.25.530">
    <property type="match status" value="1"/>
</dbReference>
<dbReference type="EMBL" id="QKXF01000352">
    <property type="protein sequence ID" value="RQM12216.1"/>
    <property type="molecule type" value="Genomic_DNA"/>
</dbReference>
<dbReference type="GO" id="GO:0032299">
    <property type="term" value="C:ribonuclease H2 complex"/>
    <property type="evidence" value="ECO:0007669"/>
    <property type="project" value="InterPro"/>
</dbReference>
<dbReference type="Proteomes" id="UP000286097">
    <property type="component" value="Unassembled WGS sequence"/>
</dbReference>
<dbReference type="Proteomes" id="UP000282087">
    <property type="component" value="Unassembled WGS sequence"/>
</dbReference>
<feature type="domain" description="Ribonuclease H2 subunit B wHTH" evidence="1">
    <location>
        <begin position="98"/>
        <end position="236"/>
    </location>
</feature>
<dbReference type="STRING" id="542832.A0A3M6V7W8"/>
<organism evidence="2 4">
    <name type="scientific">Peronospora effusa</name>
    <dbReference type="NCBI Taxonomy" id="542832"/>
    <lineage>
        <taxon>Eukaryota</taxon>
        <taxon>Sar</taxon>
        <taxon>Stramenopiles</taxon>
        <taxon>Oomycota</taxon>
        <taxon>Peronosporomycetes</taxon>
        <taxon>Peronosporales</taxon>
        <taxon>Peronosporaceae</taxon>
        <taxon>Peronospora</taxon>
    </lineage>
</organism>
<dbReference type="AlphaFoldDB" id="A0A3M6V7W8"/>
<reference evidence="4 5" key="1">
    <citation type="submission" date="2018-06" db="EMBL/GenBank/DDBJ databases">
        <title>Comparative genomics of downy mildews reveals potential adaptations to biotrophy.</title>
        <authorList>
            <person name="Fletcher K."/>
            <person name="Klosterman S.J."/>
            <person name="Derevnina L."/>
            <person name="Martin F."/>
            <person name="Koike S."/>
            <person name="Reyes Chin-Wo S."/>
            <person name="Mou B."/>
            <person name="Michelmore R."/>
        </authorList>
    </citation>
    <scope>NUCLEOTIDE SEQUENCE [LARGE SCALE GENOMIC DNA]</scope>
    <source>
        <strain evidence="3 5">R13</strain>
        <strain evidence="2 4">R14</strain>
    </source>
</reference>
<dbReference type="Pfam" id="PF09468">
    <property type="entry name" value="RNase_H2-Ydr279"/>
    <property type="match status" value="1"/>
</dbReference>
<keyword evidence="4" id="KW-1185">Reference proteome</keyword>
<dbReference type="OrthoDB" id="29098at2759"/>
<dbReference type="InterPro" id="IPR040456">
    <property type="entry name" value="RNase_H2_suB"/>
</dbReference>
<dbReference type="InterPro" id="IPR019024">
    <property type="entry name" value="RNase_H2_suB_wHTH"/>
</dbReference>
<evidence type="ECO:0000313" key="4">
    <source>
        <dbReference type="Proteomes" id="UP000282087"/>
    </source>
</evidence>
<evidence type="ECO:0000313" key="2">
    <source>
        <dbReference type="EMBL" id="RMX62975.1"/>
    </source>
</evidence>
<evidence type="ECO:0000313" key="5">
    <source>
        <dbReference type="Proteomes" id="UP000286097"/>
    </source>
</evidence>
<evidence type="ECO:0000313" key="3">
    <source>
        <dbReference type="EMBL" id="RQM12216.1"/>
    </source>
</evidence>
<dbReference type="GO" id="GO:0005654">
    <property type="term" value="C:nucleoplasm"/>
    <property type="evidence" value="ECO:0007669"/>
    <property type="project" value="TreeGrafter"/>
</dbReference>
<dbReference type="EMBL" id="QLLG01000471">
    <property type="protein sequence ID" value="RMX62975.1"/>
    <property type="molecule type" value="Genomic_DNA"/>
</dbReference>
<proteinExistence type="predicted"/>
<dbReference type="PANTHER" id="PTHR13383">
    <property type="entry name" value="RIBONUCLEASE H2 SUBUNIT B"/>
    <property type="match status" value="1"/>
</dbReference>
<sequence>MGRKLLTLVPSALPSATSLGRFHSDATDVPFLSIILWTSFSVGDSTRTRQLALDKDKCRLLELQRLQPLEGTRSWFVGNTVIQDGGVMVFSPINELFVLLDAAWPQRMRFSSVFDLLTTAGNTWLLELSTLCEEKITNICDVQVMDGHDGVENLYIKINENKTMDWLRKKVEKVAKVLLRQEQDRVTKAANAAAFDEHVNVLGQKQEKKEEEEQDVALYYRQAIDIVGNYLMDEWIDLLCTEFKVEKEVKAVAKVAAGSIDTFKRYDRREVIDNATKRPTLATGNGAKKKSKLANVDRSGMKSLTSFFGKK</sequence>
<gene>
    <name evidence="3" type="ORF">DD237_007828</name>
    <name evidence="2" type="ORF">DD238_007553</name>
</gene>
<name>A0A3M6V7W8_9STRA</name>
<dbReference type="Gene3D" id="1.10.20.120">
    <property type="match status" value="1"/>
</dbReference>
<dbReference type="GO" id="GO:0006401">
    <property type="term" value="P:RNA catabolic process"/>
    <property type="evidence" value="ECO:0007669"/>
    <property type="project" value="TreeGrafter"/>
</dbReference>